<dbReference type="STRING" id="1166340.SAMN05192583_2428"/>
<dbReference type="PRINTS" id="PR01217">
    <property type="entry name" value="PRICHEXTENSN"/>
</dbReference>
<feature type="compositionally biased region" description="Low complexity" evidence="1">
    <location>
        <begin position="62"/>
        <end position="81"/>
    </location>
</feature>
<reference evidence="5" key="1">
    <citation type="submission" date="2016-10" db="EMBL/GenBank/DDBJ databases">
        <authorList>
            <person name="Varghese N."/>
            <person name="Submissions S."/>
        </authorList>
    </citation>
    <scope>NUCLEOTIDE SEQUENCE [LARGE SCALE GENOMIC DNA]</scope>
    <source>
        <strain evidence="5">S6-262</strain>
    </source>
</reference>
<keyword evidence="3" id="KW-0732">Signal</keyword>
<accession>A0A1H8F5N1</accession>
<dbReference type="Proteomes" id="UP000199206">
    <property type="component" value="Unassembled WGS sequence"/>
</dbReference>
<feature type="chain" id="PRO_5011720615" evidence="3">
    <location>
        <begin position="26"/>
        <end position="412"/>
    </location>
</feature>
<dbReference type="AlphaFoldDB" id="A0A1H8F5N1"/>
<keyword evidence="2" id="KW-0812">Transmembrane</keyword>
<feature type="compositionally biased region" description="Low complexity" evidence="1">
    <location>
        <begin position="94"/>
        <end position="126"/>
    </location>
</feature>
<keyword evidence="2" id="KW-1133">Transmembrane helix</keyword>
<name>A0A1H8F5N1_9SPHN</name>
<evidence type="ECO:0000256" key="3">
    <source>
        <dbReference type="SAM" id="SignalP"/>
    </source>
</evidence>
<evidence type="ECO:0000313" key="5">
    <source>
        <dbReference type="Proteomes" id="UP000199206"/>
    </source>
</evidence>
<protein>
    <submittedName>
        <fullName evidence="4">Uncharacterized protein</fullName>
    </submittedName>
</protein>
<feature type="region of interest" description="Disordered" evidence="1">
    <location>
        <begin position="214"/>
        <end position="247"/>
    </location>
</feature>
<feature type="region of interest" description="Disordered" evidence="1">
    <location>
        <begin position="62"/>
        <end position="175"/>
    </location>
</feature>
<feature type="transmembrane region" description="Helical" evidence="2">
    <location>
        <begin position="181"/>
        <end position="203"/>
    </location>
</feature>
<evidence type="ECO:0000256" key="1">
    <source>
        <dbReference type="SAM" id="MobiDB-lite"/>
    </source>
</evidence>
<evidence type="ECO:0000313" key="4">
    <source>
        <dbReference type="EMBL" id="SEN27019.1"/>
    </source>
</evidence>
<keyword evidence="2" id="KW-0472">Membrane</keyword>
<keyword evidence="5" id="KW-1185">Reference proteome</keyword>
<sequence length="412" mass="42384">MGRRGVQDVVIAMGLAVAAAAPASAQSNLQAIPDNFSLPPGNSAGDQIPAPAQVPLPRVRIAPTPSIAPTTPAPVIAEPTTKATPRKSQPAPQPAATETATPSRTATPTPKAEAPVSTPAEAEPVPVAAPQPAPVVEQPAPPRTAPAPRESVRPTEPIEPVPLGEGAGGSPAPQSSTGIEWWVGALAALVVLAATLVVARLLIRRRGQTAMAEATAAPHRASADPQPVARDVAPAVGPRPSQRRETMGDGLTIDFQPSRAGLNLLTATVTGEVLITNTGPAPVEKVRVEARLISAHADQDGEIRAIHEAEIGRPLTPAFALQPGETRRVNAIVALPQGAIKALKAGERPMFVPLVVVSAAYQQGSLTRRAGGAFAVGVERGDSAKLAPFWLDGTPRMHTQVAARTHGTPYRG</sequence>
<evidence type="ECO:0000256" key="2">
    <source>
        <dbReference type="SAM" id="Phobius"/>
    </source>
</evidence>
<feature type="compositionally biased region" description="Pro residues" evidence="1">
    <location>
        <begin position="127"/>
        <end position="145"/>
    </location>
</feature>
<gene>
    <name evidence="4" type="ORF">SAMN05192583_2428</name>
</gene>
<feature type="signal peptide" evidence="3">
    <location>
        <begin position="1"/>
        <end position="25"/>
    </location>
</feature>
<organism evidence="4 5">
    <name type="scientific">Sphingomonas gellani</name>
    <dbReference type="NCBI Taxonomy" id="1166340"/>
    <lineage>
        <taxon>Bacteria</taxon>
        <taxon>Pseudomonadati</taxon>
        <taxon>Pseudomonadota</taxon>
        <taxon>Alphaproteobacteria</taxon>
        <taxon>Sphingomonadales</taxon>
        <taxon>Sphingomonadaceae</taxon>
        <taxon>Sphingomonas</taxon>
    </lineage>
</organism>
<proteinExistence type="predicted"/>
<dbReference type="EMBL" id="FOCF01000005">
    <property type="protein sequence ID" value="SEN27019.1"/>
    <property type="molecule type" value="Genomic_DNA"/>
</dbReference>